<dbReference type="InterPro" id="IPR027417">
    <property type="entry name" value="P-loop_NTPase"/>
</dbReference>
<dbReference type="EMBL" id="RYZI01000549">
    <property type="protein sequence ID" value="RWA04563.1"/>
    <property type="molecule type" value="Genomic_DNA"/>
</dbReference>
<evidence type="ECO:0000256" key="1">
    <source>
        <dbReference type="ARBA" id="ARBA00022801"/>
    </source>
</evidence>
<comment type="caution">
    <text evidence="7">The sequence shown here is derived from an EMBL/GenBank/DDBJ whole genome shotgun (WGS) entry which is preliminary data.</text>
</comment>
<dbReference type="SUPFAM" id="SSF52540">
    <property type="entry name" value="P-loop containing nucleoside triphosphate hydrolases"/>
    <property type="match status" value="2"/>
</dbReference>
<name>A0A439CQX9_9PEZI</name>
<dbReference type="Gene3D" id="3.40.1090.10">
    <property type="entry name" value="Cytosolic phospholipase A2 catalytic domain"/>
    <property type="match status" value="1"/>
</dbReference>
<dbReference type="GO" id="GO:0019369">
    <property type="term" value="P:arachidonate metabolic process"/>
    <property type="evidence" value="ECO:0007669"/>
    <property type="project" value="TreeGrafter"/>
</dbReference>
<feature type="non-terminal residue" evidence="7">
    <location>
        <position position="1014"/>
    </location>
</feature>
<dbReference type="AlphaFoldDB" id="A0A439CQX9"/>
<accession>A0A439CQX9</accession>
<dbReference type="InterPro" id="IPR002641">
    <property type="entry name" value="PNPLA_dom"/>
</dbReference>
<gene>
    <name evidence="7" type="ORF">EKO27_g10548</name>
</gene>
<proteinExistence type="predicted"/>
<feature type="short sequence motif" description="DGA/G" evidence="4">
    <location>
        <begin position="916"/>
        <end position="918"/>
    </location>
</feature>
<dbReference type="SUPFAM" id="SSF52151">
    <property type="entry name" value="FabD/lysophospholipase-like"/>
    <property type="match status" value="1"/>
</dbReference>
<feature type="region of interest" description="Disordered" evidence="5">
    <location>
        <begin position="1"/>
        <end position="22"/>
    </location>
</feature>
<dbReference type="Proteomes" id="UP000286045">
    <property type="component" value="Unassembled WGS sequence"/>
</dbReference>
<protein>
    <recommendedName>
        <fullName evidence="6">PNPLA domain-containing protein</fullName>
    </recommendedName>
</protein>
<reference evidence="7 8" key="1">
    <citation type="submission" date="2018-12" db="EMBL/GenBank/DDBJ databases">
        <title>Draft genome sequence of Xylaria grammica IHI A82.</title>
        <authorList>
            <person name="Buettner E."/>
            <person name="Kellner H."/>
        </authorList>
    </citation>
    <scope>NUCLEOTIDE SEQUENCE [LARGE SCALE GENOMIC DNA]</scope>
    <source>
        <strain evidence="7 8">IHI A82</strain>
    </source>
</reference>
<dbReference type="STRING" id="363999.A0A439CQX9"/>
<dbReference type="CDD" id="cd07199">
    <property type="entry name" value="Pat17_PNPLA8_PNPLA9_like"/>
    <property type="match status" value="1"/>
</dbReference>
<feature type="active site" description="Proton acceptor" evidence="4">
    <location>
        <position position="916"/>
    </location>
</feature>
<sequence>MPAHRQCISSAPFHQPDQAEDNIYGSPCEEVDFREYIYTSWLMDAKMRSKDQTALHLDDIWSTWLGIPDGQDGPHPKINIYPRLERLIAAVPDRPPRQYPSLVSIIGDTGSGKSTLIAAMIRMLAPTAHKDYRVPVPGTDTDNFDSTSSDVHMFVDPMTSHTEYPCFFIDCEGFSGTDKPIARQLLLQAQQSQASPAVADGALRKSNTSKPAKEALAEHASTVSDKIDLQWGQLYSPVEAMPNFSKKGNAVVDSDTRHVVVKNLYPRLLYSFSDVVCFVTNNSRSSHNILQEMFKWAKEGHEKTLNQRVRPGLIIVLNKMAAGSHDALSSVNRATRRLLKNFKQSTRFSELQTKWRSRGKEIHTAEELILCYYDSFRVVSVPQYTATSPATVKKTSDQIKILYEEIGKMSALIRKKRQLLNLELDVASLNAYFRQALINLGRDYRSTIDFHQLSDGDYSLPRRFSEHLVHVMANVAKQRNFDTSQAAAGEANLVNQMTPYIAACIVAQIDNHESGEEAQKRKNDLVEEARRGLERFRARFWRCEAKDASGQRRCKNYWESHVKGHQFDDVGNEALQRSGNNLAVGAFESCYEPEIFSEQLWKEVTRLRTRRDAIEQLAPAAVSCSVASITGQRTCLACLSNTPTNMLPCLPKQHCICEDCIRRYGRGDTGDSIIRITSCPLGCSLSKTPWTIRVKPRTAGARILSLDGGGIRGVAELAILTELERQVGMGIRIQELFDLVIGTSTGGIIALGVFEQNWPLDVAESRFVELSKNAFSKRRAVKVPILSVFTEPFCDFKYKTAGIEKTLQDAFGDGYLFGQAAGRCNSGDEVKVGVVTCLEGRSQPCLLANYSRNPVAKLQDGREASHAEDYYADDCLHRAEHQADDFRIWQAGRATSAAQTFFKPYTHRATYMTYVDGATVRNNPVRLAYEEAQRIWKTGVRPDIVVSLGTGILVNSDGRAMDRKDNKFNSLKKMLPRGLKKMVETGLDMVEATMDCNREWVDFKSVFRGRLGQN</sequence>
<evidence type="ECO:0000256" key="2">
    <source>
        <dbReference type="ARBA" id="ARBA00022963"/>
    </source>
</evidence>
<evidence type="ECO:0000313" key="8">
    <source>
        <dbReference type="Proteomes" id="UP000286045"/>
    </source>
</evidence>
<dbReference type="GO" id="GO:0047499">
    <property type="term" value="F:calcium-independent phospholipase A2 activity"/>
    <property type="evidence" value="ECO:0007669"/>
    <property type="project" value="TreeGrafter"/>
</dbReference>
<feature type="short sequence motif" description="GXSXG" evidence="4">
    <location>
        <begin position="742"/>
        <end position="746"/>
    </location>
</feature>
<organism evidence="7 8">
    <name type="scientific">Xylaria grammica</name>
    <dbReference type="NCBI Taxonomy" id="363999"/>
    <lineage>
        <taxon>Eukaryota</taxon>
        <taxon>Fungi</taxon>
        <taxon>Dikarya</taxon>
        <taxon>Ascomycota</taxon>
        <taxon>Pezizomycotina</taxon>
        <taxon>Sordariomycetes</taxon>
        <taxon>Xylariomycetidae</taxon>
        <taxon>Xylariales</taxon>
        <taxon>Xylariaceae</taxon>
        <taxon>Xylaria</taxon>
    </lineage>
</organism>
<dbReference type="GO" id="GO:0016042">
    <property type="term" value="P:lipid catabolic process"/>
    <property type="evidence" value="ECO:0007669"/>
    <property type="project" value="UniProtKB-UniRule"/>
</dbReference>
<keyword evidence="1 4" id="KW-0378">Hydrolase</keyword>
<dbReference type="GO" id="GO:0016020">
    <property type="term" value="C:membrane"/>
    <property type="evidence" value="ECO:0007669"/>
    <property type="project" value="TreeGrafter"/>
</dbReference>
<dbReference type="Gene3D" id="3.40.50.300">
    <property type="entry name" value="P-loop containing nucleotide triphosphate hydrolases"/>
    <property type="match status" value="1"/>
</dbReference>
<evidence type="ECO:0000313" key="7">
    <source>
        <dbReference type="EMBL" id="RWA04563.1"/>
    </source>
</evidence>
<dbReference type="InterPro" id="IPR016035">
    <property type="entry name" value="Acyl_Trfase/lysoPLipase"/>
</dbReference>
<keyword evidence="8" id="KW-1185">Reference proteome</keyword>
<evidence type="ECO:0000256" key="5">
    <source>
        <dbReference type="SAM" id="MobiDB-lite"/>
    </source>
</evidence>
<feature type="active site" description="Nucleophile" evidence="4">
    <location>
        <position position="744"/>
    </location>
</feature>
<dbReference type="PANTHER" id="PTHR24185:SF1">
    <property type="entry name" value="CALCIUM-INDEPENDENT PHOSPHOLIPASE A2-GAMMA"/>
    <property type="match status" value="1"/>
</dbReference>
<feature type="short sequence motif" description="GXGXXG" evidence="4">
    <location>
        <begin position="708"/>
        <end position="713"/>
    </location>
</feature>
<dbReference type="Pfam" id="PF01734">
    <property type="entry name" value="Patatin"/>
    <property type="match status" value="1"/>
</dbReference>
<evidence type="ECO:0000259" key="6">
    <source>
        <dbReference type="PROSITE" id="PS51635"/>
    </source>
</evidence>
<feature type="domain" description="PNPLA" evidence="6">
    <location>
        <begin position="704"/>
        <end position="929"/>
    </location>
</feature>
<dbReference type="GO" id="GO:0046486">
    <property type="term" value="P:glycerolipid metabolic process"/>
    <property type="evidence" value="ECO:0007669"/>
    <property type="project" value="UniProtKB-ARBA"/>
</dbReference>
<evidence type="ECO:0000256" key="3">
    <source>
        <dbReference type="ARBA" id="ARBA00023098"/>
    </source>
</evidence>
<dbReference type="PROSITE" id="PS51635">
    <property type="entry name" value="PNPLA"/>
    <property type="match status" value="1"/>
</dbReference>
<keyword evidence="3 4" id="KW-0443">Lipid metabolism</keyword>
<evidence type="ECO:0000256" key="4">
    <source>
        <dbReference type="PROSITE-ProRule" id="PRU01161"/>
    </source>
</evidence>
<keyword evidence="2 4" id="KW-0442">Lipid degradation</keyword>
<dbReference type="PANTHER" id="PTHR24185">
    <property type="entry name" value="CALCIUM-INDEPENDENT PHOSPHOLIPASE A2-GAMMA"/>
    <property type="match status" value="1"/>
</dbReference>